<accession>A0A232EJS3</accession>
<feature type="region of interest" description="Disordered" evidence="1">
    <location>
        <begin position="213"/>
        <end position="247"/>
    </location>
</feature>
<feature type="non-terminal residue" evidence="2">
    <location>
        <position position="346"/>
    </location>
</feature>
<dbReference type="Proteomes" id="UP000215335">
    <property type="component" value="Unassembled WGS sequence"/>
</dbReference>
<evidence type="ECO:0000313" key="3">
    <source>
        <dbReference type="Proteomes" id="UP000215335"/>
    </source>
</evidence>
<name>A0A232EJS3_9HYME</name>
<keyword evidence="3" id="KW-1185">Reference proteome</keyword>
<comment type="caution">
    <text evidence="2">The sequence shown here is derived from an EMBL/GenBank/DDBJ whole genome shotgun (WGS) entry which is preliminary data.</text>
</comment>
<reference evidence="2 3" key="1">
    <citation type="journal article" date="2017" name="Curr. Biol.">
        <title>The Evolution of Venom by Co-option of Single-Copy Genes.</title>
        <authorList>
            <person name="Martinson E.O."/>
            <person name="Mrinalini"/>
            <person name="Kelkar Y.D."/>
            <person name="Chang C.H."/>
            <person name="Werren J.H."/>
        </authorList>
    </citation>
    <scope>NUCLEOTIDE SEQUENCE [LARGE SCALE GENOMIC DNA]</scope>
    <source>
        <strain evidence="2 3">Alberta</strain>
        <tissue evidence="2">Whole body</tissue>
    </source>
</reference>
<protein>
    <submittedName>
        <fullName evidence="2">Uncharacterized protein</fullName>
    </submittedName>
</protein>
<evidence type="ECO:0000256" key="1">
    <source>
        <dbReference type="SAM" id="MobiDB-lite"/>
    </source>
</evidence>
<dbReference type="EMBL" id="NNAY01003942">
    <property type="protein sequence ID" value="OXU18614.1"/>
    <property type="molecule type" value="Genomic_DNA"/>
</dbReference>
<dbReference type="AlphaFoldDB" id="A0A232EJS3"/>
<gene>
    <name evidence="2" type="ORF">TSAR_005533</name>
</gene>
<organism evidence="2 3">
    <name type="scientific">Trichomalopsis sarcophagae</name>
    <dbReference type="NCBI Taxonomy" id="543379"/>
    <lineage>
        <taxon>Eukaryota</taxon>
        <taxon>Metazoa</taxon>
        <taxon>Ecdysozoa</taxon>
        <taxon>Arthropoda</taxon>
        <taxon>Hexapoda</taxon>
        <taxon>Insecta</taxon>
        <taxon>Pterygota</taxon>
        <taxon>Neoptera</taxon>
        <taxon>Endopterygota</taxon>
        <taxon>Hymenoptera</taxon>
        <taxon>Apocrita</taxon>
        <taxon>Proctotrupomorpha</taxon>
        <taxon>Chalcidoidea</taxon>
        <taxon>Pteromalidae</taxon>
        <taxon>Pteromalinae</taxon>
        <taxon>Trichomalopsis</taxon>
    </lineage>
</organism>
<proteinExistence type="predicted"/>
<evidence type="ECO:0000313" key="2">
    <source>
        <dbReference type="EMBL" id="OXU18614.1"/>
    </source>
</evidence>
<sequence>MDMILPAMMHIIPKGEYLMCHMPHDDEADELHDDLVERDEKVDHELAAGPHVAGQQAEAYAEDDHAHDVGAVPVDEGRLEHVAAPMARALADEHEPLLHVRRLDLLEARLHEVLRHHVSDNVEDGVEGRDLGLVAGALGHDVFDTRVARVDEQDHGYADQRRQDGRGHVSYKCRGTCDQGGDDERQYEHLEGAHQDLPGEADEHDGLGREVAEPAQEAEEAAQQHAEDRQDEQQVLPQPDLQLRRPRQCNILRNKRMSRAYQAAHRFDPARQLLLRLVLGSHLLDLRSEKGYWLRYSCISRDLRLELLLLLTRRLERGSAQHRDGPGNPLEQRHSFFGTLLAAIQR</sequence>